<reference evidence="3" key="1">
    <citation type="journal article" date="2014" name="Int. J. Syst. Evol. Microbiol.">
        <title>Complete genome sequence of Corynebacterium casei LMG S-19264T (=DSM 44701T), isolated from a smear-ripened cheese.</title>
        <authorList>
            <consortium name="US DOE Joint Genome Institute (JGI-PGF)"/>
            <person name="Walter F."/>
            <person name="Albersmeier A."/>
            <person name="Kalinowski J."/>
            <person name="Ruckert C."/>
        </authorList>
    </citation>
    <scope>NUCLEOTIDE SEQUENCE</scope>
    <source>
        <strain evidence="3">CGMCC 4.7368</strain>
    </source>
</reference>
<keyword evidence="4" id="KW-1185">Reference proteome</keyword>
<name>A0A917ZF63_9ACTN</name>
<feature type="region of interest" description="Disordered" evidence="1">
    <location>
        <begin position="289"/>
        <end position="323"/>
    </location>
</feature>
<evidence type="ECO:0000313" key="3">
    <source>
        <dbReference type="EMBL" id="GGO82265.1"/>
    </source>
</evidence>
<feature type="domain" description="Bacteriophage T5 Orf172 DNA-binding" evidence="2">
    <location>
        <begin position="26"/>
        <end position="107"/>
    </location>
</feature>
<dbReference type="InterPro" id="IPR018306">
    <property type="entry name" value="Phage_T5_Orf172_DNA-bd"/>
</dbReference>
<evidence type="ECO:0000259" key="2">
    <source>
        <dbReference type="SMART" id="SM00974"/>
    </source>
</evidence>
<evidence type="ECO:0000256" key="1">
    <source>
        <dbReference type="SAM" id="MobiDB-lite"/>
    </source>
</evidence>
<reference evidence="3" key="2">
    <citation type="submission" date="2020-09" db="EMBL/GenBank/DDBJ databases">
        <authorList>
            <person name="Sun Q."/>
            <person name="Zhou Y."/>
        </authorList>
    </citation>
    <scope>NUCLEOTIDE SEQUENCE</scope>
    <source>
        <strain evidence="3">CGMCC 4.7368</strain>
    </source>
</reference>
<sequence>MNVKMREDHRMTTYRDVGFVYVLTNEFMPDLVKIGMTGRLSEDRAAELYQGSSGVPGRFEVVFRLMTSHPLAVEKRVHKLLEDFRPNRGREYFRVSLDHAVETLRAAALEVASIGSWDNAVEHVRHGDRLALTLAEGDLLFVIAYPGIMVPQAEIIDVWQAHSDGDLLELMGDINPRHVAGVSDNDTHGEADPVPYIDRDRRVRNMPIIGRERLVPGDRLLWIRSHEHGQTCQVACFEMDNHCQVTSRAWDLKFDESSGHPLLLEILTYDQPPPAVTRVVQAALRMPCPRSWAPRQPDPSEGRASIGDSPQKDEHWLRQLKKP</sequence>
<protein>
    <recommendedName>
        <fullName evidence="2">Bacteriophage T5 Orf172 DNA-binding domain-containing protein</fullName>
    </recommendedName>
</protein>
<gene>
    <name evidence="3" type="ORF">GCM10012289_73110</name>
</gene>
<proteinExistence type="predicted"/>
<organism evidence="3 4">
    <name type="scientific">Nonomuraea cavernae</name>
    <dbReference type="NCBI Taxonomy" id="2045107"/>
    <lineage>
        <taxon>Bacteria</taxon>
        <taxon>Bacillati</taxon>
        <taxon>Actinomycetota</taxon>
        <taxon>Actinomycetes</taxon>
        <taxon>Streptosporangiales</taxon>
        <taxon>Streptosporangiaceae</taxon>
        <taxon>Nonomuraea</taxon>
    </lineage>
</organism>
<dbReference type="AlphaFoldDB" id="A0A917ZF63"/>
<dbReference type="Proteomes" id="UP000646523">
    <property type="component" value="Unassembled WGS sequence"/>
</dbReference>
<dbReference type="Pfam" id="PF10544">
    <property type="entry name" value="T5orf172"/>
    <property type="match status" value="1"/>
</dbReference>
<dbReference type="SMART" id="SM00974">
    <property type="entry name" value="T5orf172"/>
    <property type="match status" value="1"/>
</dbReference>
<evidence type="ECO:0000313" key="4">
    <source>
        <dbReference type="Proteomes" id="UP000646523"/>
    </source>
</evidence>
<accession>A0A917ZF63</accession>
<comment type="caution">
    <text evidence="3">The sequence shown here is derived from an EMBL/GenBank/DDBJ whole genome shotgun (WGS) entry which is preliminary data.</text>
</comment>
<dbReference type="EMBL" id="BMNH01000041">
    <property type="protein sequence ID" value="GGO82265.1"/>
    <property type="molecule type" value="Genomic_DNA"/>
</dbReference>